<dbReference type="PROSITE" id="PS51186">
    <property type="entry name" value="GNAT"/>
    <property type="match status" value="1"/>
</dbReference>
<dbReference type="EMBL" id="JAUSUB010000018">
    <property type="protein sequence ID" value="MDQ0271907.1"/>
    <property type="molecule type" value="Genomic_DNA"/>
</dbReference>
<dbReference type="InterPro" id="IPR000182">
    <property type="entry name" value="GNAT_dom"/>
</dbReference>
<reference evidence="3 4" key="1">
    <citation type="submission" date="2023-07" db="EMBL/GenBank/DDBJ databases">
        <title>Genomic Encyclopedia of Type Strains, Phase IV (KMG-IV): sequencing the most valuable type-strain genomes for metagenomic binning, comparative biology and taxonomic classification.</title>
        <authorList>
            <person name="Goeker M."/>
        </authorList>
    </citation>
    <scope>NUCLEOTIDE SEQUENCE [LARGE SCALE GENOMIC DNA]</scope>
    <source>
        <strain evidence="3 4">DSM 23494</strain>
    </source>
</reference>
<proteinExistence type="predicted"/>
<dbReference type="Proteomes" id="UP001238088">
    <property type="component" value="Unassembled WGS sequence"/>
</dbReference>
<accession>A0ABU0AKY2</accession>
<evidence type="ECO:0000313" key="3">
    <source>
        <dbReference type="EMBL" id="MDQ0271907.1"/>
    </source>
</evidence>
<dbReference type="CDD" id="cd04301">
    <property type="entry name" value="NAT_SF"/>
    <property type="match status" value="1"/>
</dbReference>
<dbReference type="Gene3D" id="3.40.630.30">
    <property type="match status" value="1"/>
</dbReference>
<evidence type="ECO:0000259" key="2">
    <source>
        <dbReference type="PROSITE" id="PS51729"/>
    </source>
</evidence>
<evidence type="ECO:0000313" key="4">
    <source>
        <dbReference type="Proteomes" id="UP001238088"/>
    </source>
</evidence>
<organism evidence="3 4">
    <name type="scientific">Cytobacillus purgationiresistens</name>
    <dbReference type="NCBI Taxonomy" id="863449"/>
    <lineage>
        <taxon>Bacteria</taxon>
        <taxon>Bacillati</taxon>
        <taxon>Bacillota</taxon>
        <taxon>Bacilli</taxon>
        <taxon>Bacillales</taxon>
        <taxon>Bacillaceae</taxon>
        <taxon>Cytobacillus</taxon>
    </lineage>
</organism>
<feature type="domain" description="N-acetyltransferase" evidence="1">
    <location>
        <begin position="1"/>
        <end position="91"/>
    </location>
</feature>
<protein>
    <submittedName>
        <fullName evidence="3">GNAT family acetyltransferase</fullName>
    </submittedName>
</protein>
<keyword evidence="4" id="KW-1185">Reference proteome</keyword>
<dbReference type="PANTHER" id="PTHR31435">
    <property type="entry name" value="PROTEIN NATD1"/>
    <property type="match status" value="1"/>
</dbReference>
<dbReference type="PANTHER" id="PTHR31435:SF10">
    <property type="entry name" value="BSR4717 PROTEIN"/>
    <property type="match status" value="1"/>
</dbReference>
<dbReference type="RefSeq" id="WP_307477228.1">
    <property type="nucleotide sequence ID" value="NZ_JAUSUB010000018.1"/>
</dbReference>
<name>A0ABU0AKY2_9BACI</name>
<feature type="domain" description="N-acetyltransferase" evidence="2">
    <location>
        <begin position="2"/>
        <end position="90"/>
    </location>
</feature>
<dbReference type="InterPro" id="IPR045057">
    <property type="entry name" value="Gcn5-rel_NAT"/>
</dbReference>
<evidence type="ECO:0000259" key="1">
    <source>
        <dbReference type="PROSITE" id="PS51186"/>
    </source>
</evidence>
<dbReference type="InterPro" id="IPR031165">
    <property type="entry name" value="GNAT_YJDJ"/>
</dbReference>
<dbReference type="PROSITE" id="PS51729">
    <property type="entry name" value="GNAT_YJDJ"/>
    <property type="match status" value="1"/>
</dbReference>
<comment type="caution">
    <text evidence="3">The sequence shown here is derived from an EMBL/GenBank/DDBJ whole genome shotgun (WGS) entry which is preliminary data.</text>
</comment>
<sequence length="91" mass="10404">MNIQKEEGRHFIQDDLGNSVAEISYSQNDDQTITIDHTFVDEDYRGQGAARRLVDSVVEEMKQQNKKIIPACKFAAAVFKRVPEYQSQLAK</sequence>
<dbReference type="SUPFAM" id="SSF55729">
    <property type="entry name" value="Acyl-CoA N-acyltransferases (Nat)"/>
    <property type="match status" value="1"/>
</dbReference>
<dbReference type="InterPro" id="IPR016181">
    <property type="entry name" value="Acyl_CoA_acyltransferase"/>
</dbReference>
<dbReference type="Pfam" id="PF14542">
    <property type="entry name" value="Acetyltransf_CG"/>
    <property type="match status" value="1"/>
</dbReference>
<gene>
    <name evidence="3" type="ORF">J2S17_003795</name>
</gene>